<dbReference type="PANTHER" id="PTHR30126">
    <property type="entry name" value="HTH-TYPE TRANSCRIPTIONAL REGULATOR"/>
    <property type="match status" value="1"/>
</dbReference>
<evidence type="ECO:0000259" key="5">
    <source>
        <dbReference type="PROSITE" id="PS50931"/>
    </source>
</evidence>
<evidence type="ECO:0000256" key="2">
    <source>
        <dbReference type="ARBA" id="ARBA00023015"/>
    </source>
</evidence>
<dbReference type="Gene3D" id="1.10.10.10">
    <property type="entry name" value="Winged helix-like DNA-binding domain superfamily/Winged helix DNA-binding domain"/>
    <property type="match status" value="1"/>
</dbReference>
<dbReference type="InterPro" id="IPR005119">
    <property type="entry name" value="LysR_subst-bd"/>
</dbReference>
<dbReference type="Pfam" id="PF00126">
    <property type="entry name" value="HTH_1"/>
    <property type="match status" value="1"/>
</dbReference>
<keyword evidence="7" id="KW-1185">Reference proteome</keyword>
<dbReference type="Proteomes" id="UP000502608">
    <property type="component" value="Chromosome"/>
</dbReference>
<dbReference type="GO" id="GO:0000976">
    <property type="term" value="F:transcription cis-regulatory region binding"/>
    <property type="evidence" value="ECO:0007669"/>
    <property type="project" value="TreeGrafter"/>
</dbReference>
<dbReference type="PANTHER" id="PTHR30126:SF98">
    <property type="entry name" value="HTH-TYPE TRANSCRIPTIONAL ACTIVATOR BAUR"/>
    <property type="match status" value="1"/>
</dbReference>
<evidence type="ECO:0000313" key="6">
    <source>
        <dbReference type="EMBL" id="QIR15752.1"/>
    </source>
</evidence>
<dbReference type="Pfam" id="PF03466">
    <property type="entry name" value="LysR_substrate"/>
    <property type="match status" value="1"/>
</dbReference>
<evidence type="ECO:0000256" key="3">
    <source>
        <dbReference type="ARBA" id="ARBA00023125"/>
    </source>
</evidence>
<dbReference type="SUPFAM" id="SSF53850">
    <property type="entry name" value="Periplasmic binding protein-like II"/>
    <property type="match status" value="1"/>
</dbReference>
<dbReference type="FunFam" id="1.10.10.10:FF:000001">
    <property type="entry name" value="LysR family transcriptional regulator"/>
    <property type="match status" value="1"/>
</dbReference>
<name>A0A6G9QMN6_9GAMM</name>
<keyword evidence="2" id="KW-0805">Transcription regulation</keyword>
<dbReference type="PRINTS" id="PR00039">
    <property type="entry name" value="HTHLYSR"/>
</dbReference>
<feature type="domain" description="HTH lysR-type" evidence="5">
    <location>
        <begin position="1"/>
        <end position="58"/>
    </location>
</feature>
<protein>
    <submittedName>
        <fullName evidence="6">LysR family transcriptional regulator</fullName>
    </submittedName>
</protein>
<dbReference type="GO" id="GO:0003700">
    <property type="term" value="F:DNA-binding transcription factor activity"/>
    <property type="evidence" value="ECO:0007669"/>
    <property type="project" value="InterPro"/>
</dbReference>
<reference evidence="6 7" key="1">
    <citation type="submission" date="2020-03" db="EMBL/GenBank/DDBJ databases">
        <title>Complete genome sequence of Shewanella sp.</title>
        <authorList>
            <person name="Kim Y.-S."/>
            <person name="Kim S.-J."/>
            <person name="Jung H.-K."/>
            <person name="Kim K.-H."/>
        </authorList>
    </citation>
    <scope>NUCLEOTIDE SEQUENCE [LARGE SCALE GENOMIC DNA]</scope>
    <source>
        <strain evidence="6 7">PN3F2</strain>
    </source>
</reference>
<dbReference type="EMBL" id="CP050313">
    <property type="protein sequence ID" value="QIR15752.1"/>
    <property type="molecule type" value="Genomic_DNA"/>
</dbReference>
<dbReference type="InterPro" id="IPR036388">
    <property type="entry name" value="WH-like_DNA-bd_sf"/>
</dbReference>
<dbReference type="SUPFAM" id="SSF46785">
    <property type="entry name" value="Winged helix' DNA-binding domain"/>
    <property type="match status" value="1"/>
</dbReference>
<dbReference type="Gene3D" id="3.40.190.290">
    <property type="match status" value="1"/>
</dbReference>
<comment type="similarity">
    <text evidence="1">Belongs to the LysR transcriptional regulatory family.</text>
</comment>
<keyword evidence="4" id="KW-0804">Transcription</keyword>
<gene>
    <name evidence="6" type="ORF">HBH39_15705</name>
</gene>
<dbReference type="KEGG" id="saes:HBH39_15705"/>
<organism evidence="6 7">
    <name type="scientific">Shewanella aestuarii</name>
    <dbReference type="NCBI Taxonomy" id="1028752"/>
    <lineage>
        <taxon>Bacteria</taxon>
        <taxon>Pseudomonadati</taxon>
        <taxon>Pseudomonadota</taxon>
        <taxon>Gammaproteobacteria</taxon>
        <taxon>Alteromonadales</taxon>
        <taxon>Shewanellaceae</taxon>
        <taxon>Shewanella</taxon>
    </lineage>
</organism>
<dbReference type="AlphaFoldDB" id="A0A6G9QMN6"/>
<proteinExistence type="inferred from homology"/>
<accession>A0A6G9QMN6</accession>
<sequence length="313" mass="35283">MELRNIKHFVTLAEFQHFNRAAKKLNITQPSLSRSIQKLESIVGGKLFDRDSKNMAITPLGMMTLKHCQAILNEHDKLLQQLACFHGDNELEIKIGASPIPSNSLVGPVLGEYIRAKPNMTLDLKVAGWQSLSEQLLEGELDVFVAESRLTDLDSNLNFNIIELPPFPVIFCCRPDHPLTKLPRLYLTTFRDYPLAIPRHLPINIANQFDDLFELHREDFAGLVRFEQFHAIKDSICNSELVALTPEIAVRDELNAGTLVQLSPQLMPKLNARFSIVSLADKAQSQSLQTFISFLMQRAQSVNELTPANMQIA</sequence>
<evidence type="ECO:0000313" key="7">
    <source>
        <dbReference type="Proteomes" id="UP000502608"/>
    </source>
</evidence>
<dbReference type="InterPro" id="IPR000847">
    <property type="entry name" value="LysR_HTH_N"/>
</dbReference>
<dbReference type="InterPro" id="IPR036390">
    <property type="entry name" value="WH_DNA-bd_sf"/>
</dbReference>
<evidence type="ECO:0000256" key="1">
    <source>
        <dbReference type="ARBA" id="ARBA00009437"/>
    </source>
</evidence>
<dbReference type="RefSeq" id="WP_167679608.1">
    <property type="nucleotide sequence ID" value="NZ_CP050313.1"/>
</dbReference>
<dbReference type="PROSITE" id="PS50931">
    <property type="entry name" value="HTH_LYSR"/>
    <property type="match status" value="1"/>
</dbReference>
<dbReference type="CDD" id="cd05466">
    <property type="entry name" value="PBP2_LTTR_substrate"/>
    <property type="match status" value="1"/>
</dbReference>
<evidence type="ECO:0000256" key="4">
    <source>
        <dbReference type="ARBA" id="ARBA00023163"/>
    </source>
</evidence>
<keyword evidence="3" id="KW-0238">DNA-binding</keyword>